<protein>
    <recommendedName>
        <fullName evidence="6">4Fe-4S ferredoxin-type domain-containing protein</fullName>
    </recommendedName>
</protein>
<dbReference type="PANTHER" id="PTHR43255:SF1">
    <property type="entry name" value="IRON-SULFUR-BINDING OXIDOREDUCTASE FADF-RELATED"/>
    <property type="match status" value="1"/>
</dbReference>
<dbReference type="EMBL" id="LAZR01050914">
    <property type="protein sequence ID" value="KKK86287.1"/>
    <property type="molecule type" value="Genomic_DNA"/>
</dbReference>
<keyword evidence="3" id="KW-0560">Oxidoreductase</keyword>
<dbReference type="GO" id="GO:0051539">
    <property type="term" value="F:4 iron, 4 sulfur cluster binding"/>
    <property type="evidence" value="ECO:0007669"/>
    <property type="project" value="UniProtKB-KW"/>
</dbReference>
<sequence length="206" mass="23476">HRKAPWDTKVEIIPWLYQGTNNDWALQLVKQNPSLYPCLQCGICTSNCPVSNYTKGEYNSRKLIQCILKGLKDKIIIGMDPNVWQCTQCYTCVENCPQHVELPDIIIFLRNKLAERKEAPDGFLSEAEAVYNNGASIPLQNAVIRRRKILGLPSIPKYDIQEIQDIMDMAGLKDLVTKNTEVVKEDLDTKYKLEEKSEVEPYIGSS</sequence>
<dbReference type="InterPro" id="IPR017896">
    <property type="entry name" value="4Fe4S_Fe-S-bd"/>
</dbReference>
<dbReference type="GO" id="GO:0046872">
    <property type="term" value="F:metal ion binding"/>
    <property type="evidence" value="ECO:0007669"/>
    <property type="project" value="UniProtKB-KW"/>
</dbReference>
<keyword evidence="5" id="KW-0411">Iron-sulfur</keyword>
<evidence type="ECO:0000256" key="2">
    <source>
        <dbReference type="ARBA" id="ARBA00022723"/>
    </source>
</evidence>
<dbReference type="PROSITE" id="PS00198">
    <property type="entry name" value="4FE4S_FER_1"/>
    <property type="match status" value="1"/>
</dbReference>
<dbReference type="AlphaFoldDB" id="A0A0F8YXV1"/>
<evidence type="ECO:0000256" key="1">
    <source>
        <dbReference type="ARBA" id="ARBA00022485"/>
    </source>
</evidence>
<dbReference type="PROSITE" id="PS51379">
    <property type="entry name" value="4FE4S_FER_2"/>
    <property type="match status" value="2"/>
</dbReference>
<dbReference type="Gene3D" id="1.10.1060.10">
    <property type="entry name" value="Alpha-helical ferredoxin"/>
    <property type="match status" value="1"/>
</dbReference>
<feature type="non-terminal residue" evidence="7">
    <location>
        <position position="1"/>
    </location>
</feature>
<keyword evidence="2" id="KW-0479">Metal-binding</keyword>
<reference evidence="7" key="1">
    <citation type="journal article" date="2015" name="Nature">
        <title>Complex archaea that bridge the gap between prokaryotes and eukaryotes.</title>
        <authorList>
            <person name="Spang A."/>
            <person name="Saw J.H."/>
            <person name="Jorgensen S.L."/>
            <person name="Zaremba-Niedzwiedzka K."/>
            <person name="Martijn J."/>
            <person name="Lind A.E."/>
            <person name="van Eijk R."/>
            <person name="Schleper C."/>
            <person name="Guy L."/>
            <person name="Ettema T.J."/>
        </authorList>
    </citation>
    <scope>NUCLEOTIDE SEQUENCE</scope>
</reference>
<evidence type="ECO:0000256" key="5">
    <source>
        <dbReference type="ARBA" id="ARBA00023014"/>
    </source>
</evidence>
<evidence type="ECO:0000259" key="6">
    <source>
        <dbReference type="PROSITE" id="PS51379"/>
    </source>
</evidence>
<dbReference type="SUPFAM" id="SSF46548">
    <property type="entry name" value="alpha-helical ferredoxin"/>
    <property type="match status" value="1"/>
</dbReference>
<evidence type="ECO:0000256" key="4">
    <source>
        <dbReference type="ARBA" id="ARBA00023004"/>
    </source>
</evidence>
<feature type="domain" description="4Fe-4S ferredoxin-type" evidence="6">
    <location>
        <begin position="27"/>
        <end position="58"/>
    </location>
</feature>
<dbReference type="InterPro" id="IPR009051">
    <property type="entry name" value="Helical_ferredxn"/>
</dbReference>
<accession>A0A0F8YXV1</accession>
<name>A0A0F8YXV1_9ZZZZ</name>
<feature type="domain" description="4Fe-4S ferredoxin-type" evidence="6">
    <location>
        <begin position="75"/>
        <end position="105"/>
    </location>
</feature>
<dbReference type="GO" id="GO:0016491">
    <property type="term" value="F:oxidoreductase activity"/>
    <property type="evidence" value="ECO:0007669"/>
    <property type="project" value="UniProtKB-KW"/>
</dbReference>
<dbReference type="Pfam" id="PF13183">
    <property type="entry name" value="Fer4_8"/>
    <property type="match status" value="1"/>
</dbReference>
<comment type="caution">
    <text evidence="7">The sequence shown here is derived from an EMBL/GenBank/DDBJ whole genome shotgun (WGS) entry which is preliminary data.</text>
</comment>
<keyword evidence="1" id="KW-0004">4Fe-4S</keyword>
<proteinExistence type="predicted"/>
<dbReference type="PANTHER" id="PTHR43255">
    <property type="entry name" value="IRON-SULFUR-BINDING OXIDOREDUCTASE FADF-RELATED-RELATED"/>
    <property type="match status" value="1"/>
</dbReference>
<dbReference type="GO" id="GO:0005886">
    <property type="term" value="C:plasma membrane"/>
    <property type="evidence" value="ECO:0007669"/>
    <property type="project" value="TreeGrafter"/>
</dbReference>
<dbReference type="InterPro" id="IPR017900">
    <property type="entry name" value="4Fe4S_Fe_S_CS"/>
</dbReference>
<organism evidence="7">
    <name type="scientific">marine sediment metagenome</name>
    <dbReference type="NCBI Taxonomy" id="412755"/>
    <lineage>
        <taxon>unclassified sequences</taxon>
        <taxon>metagenomes</taxon>
        <taxon>ecological metagenomes</taxon>
    </lineage>
</organism>
<evidence type="ECO:0000313" key="7">
    <source>
        <dbReference type="EMBL" id="KKK86287.1"/>
    </source>
</evidence>
<gene>
    <name evidence="7" type="ORF">LCGC14_2764740</name>
</gene>
<keyword evidence="4" id="KW-0408">Iron</keyword>
<dbReference type="InterPro" id="IPR051460">
    <property type="entry name" value="HdrC_iron-sulfur_subunit"/>
</dbReference>
<evidence type="ECO:0000256" key="3">
    <source>
        <dbReference type="ARBA" id="ARBA00023002"/>
    </source>
</evidence>